<reference evidence="2 4" key="1">
    <citation type="submission" date="2018-08" db="EMBL/GenBank/DDBJ databases">
        <title>The first complete genome of Treponema rectale (CHPAT), a commensal spirochete of the bovine rectum.</title>
        <authorList>
            <person name="Staton G.J."/>
            <person name="Clegg S.R."/>
            <person name="Carter S.D."/>
            <person name="Radford A.D."/>
            <person name="Darby A."/>
            <person name="Hall N."/>
            <person name="Birtles R.J."/>
            <person name="Evans N.J."/>
        </authorList>
    </citation>
    <scope>NUCLEOTIDE SEQUENCE [LARGE SCALE GENOMIC DNA]</scope>
    <source>
        <strain evidence="2 4">CHPA</strain>
    </source>
</reference>
<dbReference type="Proteomes" id="UP000578697">
    <property type="component" value="Unassembled WGS sequence"/>
</dbReference>
<evidence type="ECO:0000313" key="2">
    <source>
        <dbReference type="EMBL" id="QOS41083.1"/>
    </source>
</evidence>
<dbReference type="EMBL" id="JACHFR010000002">
    <property type="protein sequence ID" value="MBB5219005.1"/>
    <property type="molecule type" value="Genomic_DNA"/>
</dbReference>
<dbReference type="AlphaFoldDB" id="A0A840SE21"/>
<protein>
    <recommendedName>
        <fullName evidence="5">Lipoprotein</fullName>
    </recommendedName>
</protein>
<gene>
    <name evidence="2" type="ORF">DYE49_11755</name>
    <name evidence="1" type="ORF">HNP77_001374</name>
</gene>
<dbReference type="PROSITE" id="PS51257">
    <property type="entry name" value="PROKAR_LIPOPROTEIN"/>
    <property type="match status" value="1"/>
</dbReference>
<accession>A0A840SE21</accession>
<evidence type="ECO:0000313" key="3">
    <source>
        <dbReference type="Proteomes" id="UP000578697"/>
    </source>
</evidence>
<dbReference type="Proteomes" id="UP000593591">
    <property type="component" value="Chromosome"/>
</dbReference>
<evidence type="ECO:0000313" key="1">
    <source>
        <dbReference type="EMBL" id="MBB5219005.1"/>
    </source>
</evidence>
<reference evidence="1 3" key="2">
    <citation type="submission" date="2020-08" db="EMBL/GenBank/DDBJ databases">
        <title>Genomic Encyclopedia of Type Strains, Phase IV (KMG-IV): sequencing the most valuable type-strain genomes for metagenomic binning, comparative biology and taxonomic classification.</title>
        <authorList>
            <person name="Goeker M."/>
        </authorList>
    </citation>
    <scope>NUCLEOTIDE SEQUENCE [LARGE SCALE GENOMIC DNA]</scope>
    <source>
        <strain evidence="1 3">DSM 103679</strain>
    </source>
</reference>
<evidence type="ECO:0008006" key="5">
    <source>
        <dbReference type="Google" id="ProtNLM"/>
    </source>
</evidence>
<name>A0A840SE21_9SPIR</name>
<dbReference type="RefSeq" id="WP_184652442.1">
    <property type="nucleotide sequence ID" value="NZ_JACHFR010000002.1"/>
</dbReference>
<dbReference type="EMBL" id="CP031517">
    <property type="protein sequence ID" value="QOS41083.1"/>
    <property type="molecule type" value="Genomic_DNA"/>
</dbReference>
<keyword evidence="3" id="KW-1185">Reference proteome</keyword>
<dbReference type="KEGG" id="trc:DYE49_11755"/>
<evidence type="ECO:0000313" key="4">
    <source>
        <dbReference type="Proteomes" id="UP000593591"/>
    </source>
</evidence>
<proteinExistence type="predicted"/>
<organism evidence="1 3">
    <name type="scientific">Treponema rectale</name>
    <dbReference type="NCBI Taxonomy" id="744512"/>
    <lineage>
        <taxon>Bacteria</taxon>
        <taxon>Pseudomonadati</taxon>
        <taxon>Spirochaetota</taxon>
        <taxon>Spirochaetia</taxon>
        <taxon>Spirochaetales</taxon>
        <taxon>Treponemataceae</taxon>
        <taxon>Treponema</taxon>
    </lineage>
</organism>
<sequence length="188" mass="22059">MKSLFILLLVLLFAGCSGKRELKADRSSKEVSEKVTLEKVDTVKPSASDTKEVPEVKEEVQAAVETRERIRDFEWYVGTWLKVAYEDYWNNESDTESVELKIKKENEKFTAILTEGEKVSEGELYVDKYFLPKNLPEEEQLKYDNSDYLVADFNRLRYWISICYDGSKRDRIALNLDDIDVYILEREE</sequence>